<dbReference type="Gene3D" id="3.40.50.80">
    <property type="entry name" value="Nucleotide-binding domain of ferredoxin-NADP reductase (FNR) module"/>
    <property type="match status" value="1"/>
</dbReference>
<evidence type="ECO:0000313" key="4">
    <source>
        <dbReference type="EMBL" id="UUC44355.1"/>
    </source>
</evidence>
<dbReference type="PANTHER" id="PTHR30157:SF0">
    <property type="entry name" value="NADPH-DEPENDENT FERRIC-CHELATE REDUCTASE"/>
    <property type="match status" value="1"/>
</dbReference>
<dbReference type="Pfam" id="PF08021">
    <property type="entry name" value="FAD_binding_9"/>
    <property type="match status" value="1"/>
</dbReference>
<evidence type="ECO:0000259" key="3">
    <source>
        <dbReference type="Pfam" id="PF08021"/>
    </source>
</evidence>
<keyword evidence="5" id="KW-1185">Reference proteome</keyword>
<dbReference type="InterPro" id="IPR017938">
    <property type="entry name" value="Riboflavin_synthase-like_b-brl"/>
</dbReference>
<organism evidence="4 5">
    <name type="scientific">Flavobacterium cerinum</name>
    <dbReference type="NCBI Taxonomy" id="2502784"/>
    <lineage>
        <taxon>Bacteria</taxon>
        <taxon>Pseudomonadati</taxon>
        <taxon>Bacteroidota</taxon>
        <taxon>Flavobacteriia</taxon>
        <taxon>Flavobacteriales</taxon>
        <taxon>Flavobacteriaceae</taxon>
        <taxon>Flavobacterium</taxon>
    </lineage>
</organism>
<dbReference type="InterPro" id="IPR039261">
    <property type="entry name" value="FNR_nucleotide-bd"/>
</dbReference>
<reference evidence="4" key="1">
    <citation type="submission" date="2022-07" db="EMBL/GenBank/DDBJ databases">
        <title>Isolation, identification, and degradation of a PFOSA degrading strain from sewage treatment plant.</title>
        <authorList>
            <person name="Zhang L."/>
            <person name="Huo Y."/>
        </authorList>
    </citation>
    <scope>NUCLEOTIDE SEQUENCE</scope>
    <source>
        <strain evidence="4">C1</strain>
    </source>
</reference>
<dbReference type="InterPro" id="IPR013113">
    <property type="entry name" value="SIP_FAD-bd"/>
</dbReference>
<evidence type="ECO:0000256" key="1">
    <source>
        <dbReference type="ARBA" id="ARBA00035644"/>
    </source>
</evidence>
<dbReference type="Proteomes" id="UP001059844">
    <property type="component" value="Chromosome"/>
</dbReference>
<gene>
    <name evidence="4" type="ORF">NOX80_12000</name>
</gene>
<dbReference type="PANTHER" id="PTHR30157">
    <property type="entry name" value="FERRIC REDUCTASE, NADPH-DEPENDENT"/>
    <property type="match status" value="1"/>
</dbReference>
<dbReference type="Pfam" id="PF04954">
    <property type="entry name" value="SIP"/>
    <property type="match status" value="1"/>
</dbReference>
<feature type="domain" description="SIP-like Rossmann fold" evidence="2">
    <location>
        <begin position="139"/>
        <end position="257"/>
    </location>
</feature>
<feature type="domain" description="Siderophore-interacting FAD-binding" evidence="3">
    <location>
        <begin position="17"/>
        <end position="127"/>
    </location>
</feature>
<dbReference type="InterPro" id="IPR007037">
    <property type="entry name" value="SIP_rossman_dom"/>
</dbReference>
<protein>
    <submittedName>
        <fullName evidence="4">Siderophore-interacting protein</fullName>
    </submittedName>
</protein>
<proteinExistence type="inferred from homology"/>
<sequence>MAKKENKAQHIINATLKVKHKEYITPHYLRITLTGADVPLFAAATVGENNKIFIPPVGVNEIHFPTFENGKWSYPDAAVSPAVRTYTHRGIDLEKKEMYIDFVAHGDNGPASAWAMQAEEGAILGIAMYGLKTELYPQADWYLLAGDATAIPVISAIMEDLPDSAKGVVHILVESPREIQTIYTRSKIVVNWHFYDAALQNTILEDRVRETTLPETGASRFAYIAAEFSAVKAIRNYLRKEQNWNREELYAYSYWKFGTTEDQSAIERREEHQSIPN</sequence>
<accession>A0ABY5INC8</accession>
<evidence type="ECO:0000313" key="5">
    <source>
        <dbReference type="Proteomes" id="UP001059844"/>
    </source>
</evidence>
<dbReference type="Gene3D" id="2.40.30.10">
    <property type="entry name" value="Translation factors"/>
    <property type="match status" value="1"/>
</dbReference>
<evidence type="ECO:0000259" key="2">
    <source>
        <dbReference type="Pfam" id="PF04954"/>
    </source>
</evidence>
<dbReference type="RefSeq" id="WP_256550029.1">
    <property type="nucleotide sequence ID" value="NZ_CP101751.1"/>
</dbReference>
<dbReference type="CDD" id="cd06193">
    <property type="entry name" value="siderophore_interacting"/>
    <property type="match status" value="1"/>
</dbReference>
<dbReference type="SUPFAM" id="SSF63380">
    <property type="entry name" value="Riboflavin synthase domain-like"/>
    <property type="match status" value="1"/>
</dbReference>
<comment type="similarity">
    <text evidence="1">Belongs to the SIP oxidoreductase family.</text>
</comment>
<name>A0ABY5INC8_9FLAO</name>
<dbReference type="EMBL" id="CP101751">
    <property type="protein sequence ID" value="UUC44355.1"/>
    <property type="molecule type" value="Genomic_DNA"/>
</dbReference>
<dbReference type="InterPro" id="IPR039374">
    <property type="entry name" value="SIP_fam"/>
</dbReference>